<dbReference type="AlphaFoldDB" id="W9NUW7"/>
<feature type="transmembrane region" description="Helical" evidence="6">
    <location>
        <begin position="464"/>
        <end position="481"/>
    </location>
</feature>
<evidence type="ECO:0000256" key="6">
    <source>
        <dbReference type="SAM" id="Phobius"/>
    </source>
</evidence>
<feature type="transmembrane region" description="Helical" evidence="6">
    <location>
        <begin position="265"/>
        <end position="284"/>
    </location>
</feature>
<feature type="transmembrane region" description="Helical" evidence="6">
    <location>
        <begin position="534"/>
        <end position="561"/>
    </location>
</feature>
<feature type="compositionally biased region" description="Polar residues" evidence="5">
    <location>
        <begin position="144"/>
        <end position="158"/>
    </location>
</feature>
<dbReference type="InterPro" id="IPR050598">
    <property type="entry name" value="AminoAcid_Transporter"/>
</dbReference>
<proteinExistence type="predicted"/>
<feature type="region of interest" description="Disordered" evidence="5">
    <location>
        <begin position="1"/>
        <end position="34"/>
    </location>
</feature>
<evidence type="ECO:0000256" key="3">
    <source>
        <dbReference type="ARBA" id="ARBA00022989"/>
    </source>
</evidence>
<sequence>MAEEDPKPSLPPQHQDSIQPYDAGPFVPRAPRDDETFDASEQGLGFFDVFSLIVNKMIGTGIYTSPTAVFLLTGNKSLTLGLFAVGFLYCLMSTAIYLQFAEVLPYNGGELIYLDEVTSHVKPEPTNTSDFSSTHEQNGEAHDSGSTPINGSTEPSMGRNNALSNPLQNLVQLRRKLMGDGLLAYIIYSLIFIVFFNSATNSLQFGRMILMCINAHKADDSTKKSRADSDVNQDLMRFIGVTILSIICLAQFFSPSWGRKLNKFLAVVKICFLIGVIIVALTALSNNIEDIEGNAVPRAQDWLTWHGSPSKVQFAKALLAVLFSFEGWENATFVAGGIPRRKHRVLRVGFISAVCTVGVLYLIVVAVVLHSIHYDDFPEGHNRNYPPILSGNNPTSRRAWPVIIAISAFGSLNAIIYTFSRVKQVIGQAEVLPWSRYLKQDDCIKRTERTREDDFHYRSPQGGLIAHWLFTVLMIAISASIKSTLESVGLPGYIQTYTHCFILMVLGLGSLNLRSRQRALSVSGVPAESSTGMGSFFGAVVLVSIPIYIMLNVTILVVVAIPPYRSSNLSGDAFPGWGFPFIVASVLVVGTIYYLLFFGAACRSYEPLATNNDSEEEGSGSRVFSGILSPKSRWNLMQYGGVKCLIMKDYSYKNFERVHRFGRRWEIVYAIKGVDRENPGEAPPRDGTTFTMLLYWVFGGTRLKNDRTPWARFKQRLDKALPW</sequence>
<keyword evidence="3 6" id="KW-1133">Transmembrane helix</keyword>
<name>W9NUW7_FUSOX</name>
<gene>
    <name evidence="7" type="ORF">FOVG_14480</name>
</gene>
<keyword evidence="4 6" id="KW-0472">Membrane</keyword>
<feature type="compositionally biased region" description="Polar residues" evidence="5">
    <location>
        <begin position="125"/>
        <end position="136"/>
    </location>
</feature>
<evidence type="ECO:0000313" key="7">
    <source>
        <dbReference type="EMBL" id="EXA34501.1"/>
    </source>
</evidence>
<evidence type="ECO:0000256" key="4">
    <source>
        <dbReference type="ARBA" id="ARBA00023136"/>
    </source>
</evidence>
<evidence type="ECO:0000256" key="1">
    <source>
        <dbReference type="ARBA" id="ARBA00004141"/>
    </source>
</evidence>
<evidence type="ECO:0008006" key="8">
    <source>
        <dbReference type="Google" id="ProtNLM"/>
    </source>
</evidence>
<dbReference type="PANTHER" id="PTHR11785">
    <property type="entry name" value="AMINO ACID TRANSPORTER"/>
    <property type="match status" value="1"/>
</dbReference>
<evidence type="ECO:0000256" key="5">
    <source>
        <dbReference type="SAM" id="MobiDB-lite"/>
    </source>
</evidence>
<dbReference type="GO" id="GO:0016020">
    <property type="term" value="C:membrane"/>
    <property type="evidence" value="ECO:0007669"/>
    <property type="project" value="UniProtKB-SubCell"/>
</dbReference>
<feature type="transmembrane region" description="Helical" evidence="6">
    <location>
        <begin position="182"/>
        <end position="200"/>
    </location>
</feature>
<dbReference type="Proteomes" id="UP000030751">
    <property type="component" value="Unassembled WGS sequence"/>
</dbReference>
<protein>
    <recommendedName>
        <fullName evidence="8">High-affinity methionine permease</fullName>
    </recommendedName>
</protein>
<reference evidence="7" key="2">
    <citation type="submission" date="2012-05" db="EMBL/GenBank/DDBJ databases">
        <title>Annotation of the Genome Sequence of Fusarium oxysporum HDV247.</title>
        <authorList>
            <consortium name="The Broad Institute Genomics Platform"/>
            <person name="Ma L.-J."/>
            <person name="Corby-Kistler H."/>
            <person name="Broz K."/>
            <person name="Gale L.R."/>
            <person name="Jonkers W."/>
            <person name="O'Donnell K."/>
            <person name="Ploetz R."/>
            <person name="Steinberg C."/>
            <person name="Schwartz D.C."/>
            <person name="VanEtten H."/>
            <person name="Zhou S."/>
            <person name="Young S.K."/>
            <person name="Zeng Q."/>
            <person name="Gargeya S."/>
            <person name="Fitzgerald M."/>
            <person name="Abouelleil A."/>
            <person name="Alvarado L."/>
            <person name="Chapman S.B."/>
            <person name="Gainer-Dewar J."/>
            <person name="Goldberg J."/>
            <person name="Griggs A."/>
            <person name="Gujja S."/>
            <person name="Hansen M."/>
            <person name="Howarth C."/>
            <person name="Imamovic A."/>
            <person name="Ireland A."/>
            <person name="Larimer J."/>
            <person name="McCowan C."/>
            <person name="Murphy C."/>
            <person name="Pearson M."/>
            <person name="Poon T.W."/>
            <person name="Priest M."/>
            <person name="Roberts A."/>
            <person name="Saif S."/>
            <person name="Shea T."/>
            <person name="Sykes S."/>
            <person name="Wortman J."/>
            <person name="Nusbaum C."/>
            <person name="Birren B."/>
        </authorList>
    </citation>
    <scope>NUCLEOTIDE SEQUENCE</scope>
    <source>
        <strain evidence="7">HDV247</strain>
    </source>
</reference>
<feature type="region of interest" description="Disordered" evidence="5">
    <location>
        <begin position="123"/>
        <end position="158"/>
    </location>
</feature>
<dbReference type="Pfam" id="PF13520">
    <property type="entry name" value="AA_permease_2"/>
    <property type="match status" value="2"/>
</dbReference>
<keyword evidence="2 6" id="KW-0812">Transmembrane</keyword>
<dbReference type="InterPro" id="IPR002293">
    <property type="entry name" value="AA/rel_permease1"/>
</dbReference>
<feature type="transmembrane region" description="Helical" evidence="6">
    <location>
        <begin position="493"/>
        <end position="513"/>
    </location>
</feature>
<accession>W9NUW7</accession>
<dbReference type="Gene3D" id="1.20.1740.10">
    <property type="entry name" value="Amino acid/polyamine transporter I"/>
    <property type="match status" value="1"/>
</dbReference>
<dbReference type="PANTHER" id="PTHR11785:SF353">
    <property type="entry name" value="METHIONINE TRANSPORTER (EUROFUNG)"/>
    <property type="match status" value="1"/>
</dbReference>
<dbReference type="EMBL" id="JH650981">
    <property type="protein sequence ID" value="EXA34501.1"/>
    <property type="molecule type" value="Genomic_DNA"/>
</dbReference>
<feature type="transmembrane region" description="Helical" evidence="6">
    <location>
        <begin position="399"/>
        <end position="419"/>
    </location>
</feature>
<dbReference type="GO" id="GO:0015179">
    <property type="term" value="F:L-amino acid transmembrane transporter activity"/>
    <property type="evidence" value="ECO:0007669"/>
    <property type="project" value="TreeGrafter"/>
</dbReference>
<feature type="transmembrane region" description="Helical" evidence="6">
    <location>
        <begin position="581"/>
        <end position="602"/>
    </location>
</feature>
<reference evidence="7" key="1">
    <citation type="submission" date="2011-10" db="EMBL/GenBank/DDBJ databases">
        <title>The Genome Sequence of Fusarium oxysporum HDV247.</title>
        <authorList>
            <consortium name="The Broad Institute Genome Sequencing Platform"/>
            <person name="Ma L.-J."/>
            <person name="Gale L.R."/>
            <person name="Schwartz D.C."/>
            <person name="Zhou S."/>
            <person name="Corby-Kistler H."/>
            <person name="Young S.K."/>
            <person name="Zeng Q."/>
            <person name="Gargeya S."/>
            <person name="Fitzgerald M."/>
            <person name="Haas B."/>
            <person name="Abouelleil A."/>
            <person name="Alvarado L."/>
            <person name="Arachchi H.M."/>
            <person name="Berlin A."/>
            <person name="Brown A."/>
            <person name="Chapman S.B."/>
            <person name="Chen Z."/>
            <person name="Dunbar C."/>
            <person name="Freedman E."/>
            <person name="Gearin G."/>
            <person name="Goldberg J."/>
            <person name="Griggs A."/>
            <person name="Gujja S."/>
            <person name="Heiman D."/>
            <person name="Howarth C."/>
            <person name="Larson L."/>
            <person name="Lui A."/>
            <person name="MacDonald P.J.P."/>
            <person name="Montmayeur A."/>
            <person name="Murphy C."/>
            <person name="Neiman D."/>
            <person name="Pearson M."/>
            <person name="Priest M."/>
            <person name="Roberts A."/>
            <person name="Saif S."/>
            <person name="Shea T."/>
            <person name="Shenoy N."/>
            <person name="Sisk P."/>
            <person name="Stolte C."/>
            <person name="Sykes S."/>
            <person name="Wortman J."/>
            <person name="Nusbaum C."/>
            <person name="Birren B."/>
        </authorList>
    </citation>
    <scope>NUCLEOTIDE SEQUENCE [LARGE SCALE GENOMIC DNA]</scope>
    <source>
        <strain evidence="7">HDV247</strain>
    </source>
</reference>
<feature type="transmembrane region" description="Helical" evidence="6">
    <location>
        <begin position="78"/>
        <end position="98"/>
    </location>
</feature>
<feature type="transmembrane region" description="Helical" evidence="6">
    <location>
        <begin position="235"/>
        <end position="253"/>
    </location>
</feature>
<organism evidence="7">
    <name type="scientific">Fusarium oxysporum f. sp. pisi HDV247</name>
    <dbReference type="NCBI Taxonomy" id="1080344"/>
    <lineage>
        <taxon>Eukaryota</taxon>
        <taxon>Fungi</taxon>
        <taxon>Dikarya</taxon>
        <taxon>Ascomycota</taxon>
        <taxon>Pezizomycotina</taxon>
        <taxon>Sordariomycetes</taxon>
        <taxon>Hypocreomycetidae</taxon>
        <taxon>Hypocreales</taxon>
        <taxon>Nectriaceae</taxon>
        <taxon>Fusarium</taxon>
        <taxon>Fusarium oxysporum species complex</taxon>
    </lineage>
</organism>
<dbReference type="HOGENOM" id="CLU_032493_0_0_1"/>
<evidence type="ECO:0000256" key="2">
    <source>
        <dbReference type="ARBA" id="ARBA00022692"/>
    </source>
</evidence>
<comment type="subcellular location">
    <subcellularLocation>
        <location evidence="1">Membrane</location>
        <topology evidence="1">Multi-pass membrane protein</topology>
    </subcellularLocation>
</comment>
<feature type="transmembrane region" description="Helical" evidence="6">
    <location>
        <begin position="350"/>
        <end position="372"/>
    </location>
</feature>
<dbReference type="OrthoDB" id="5982228at2759"/>